<dbReference type="EMBL" id="PFEF01000007">
    <property type="protein sequence ID" value="PJE64266.1"/>
    <property type="molecule type" value="Genomic_DNA"/>
</dbReference>
<protein>
    <submittedName>
        <fullName evidence="1">Uncharacterized protein</fullName>
    </submittedName>
</protein>
<evidence type="ECO:0000313" key="1">
    <source>
        <dbReference type="EMBL" id="PJE64266.1"/>
    </source>
</evidence>
<reference evidence="2" key="1">
    <citation type="submission" date="2017-09" db="EMBL/GenBank/DDBJ databases">
        <title>Depth-based differentiation of microbial function through sediment-hosted aquifers and enrichment of novel symbionts in the deep terrestrial subsurface.</title>
        <authorList>
            <person name="Probst A.J."/>
            <person name="Ladd B."/>
            <person name="Jarett J.K."/>
            <person name="Geller-Mcgrath D.E."/>
            <person name="Sieber C.M.K."/>
            <person name="Emerson J.B."/>
            <person name="Anantharaman K."/>
            <person name="Thomas B.C."/>
            <person name="Malmstrom R."/>
            <person name="Stieglmeier M."/>
            <person name="Klingl A."/>
            <person name="Woyke T."/>
            <person name="Ryan C.M."/>
            <person name="Banfield J.F."/>
        </authorList>
    </citation>
    <scope>NUCLEOTIDE SEQUENCE [LARGE SCALE GENOMIC DNA]</scope>
</reference>
<sequence>MNKADYPIHQQDFSGILAYKNDNLIKLYAVRESIALSDAAHLFEECKKFLALISIIPQPISPSKQLDSMWHHFILHTHDYAAFCEKFFGKFLHHHPTNQPYTESRGEMLQLAKTIFGDIDPVIWPTTEVIACDSSCGGDSYCKGD</sequence>
<gene>
    <name evidence="1" type="ORF">COU90_03555</name>
</gene>
<comment type="caution">
    <text evidence="1">The sequence shown here is derived from an EMBL/GenBank/DDBJ whole genome shotgun (WGS) entry which is preliminary data.</text>
</comment>
<name>A0A2M8KWH0_9BACT</name>
<accession>A0A2M8KWH0</accession>
<evidence type="ECO:0000313" key="2">
    <source>
        <dbReference type="Proteomes" id="UP000229098"/>
    </source>
</evidence>
<organism evidence="1 2">
    <name type="scientific">Candidatus Ryanbacteria bacterium CG10_big_fil_rev_8_21_14_0_10_43_42</name>
    <dbReference type="NCBI Taxonomy" id="1974864"/>
    <lineage>
        <taxon>Bacteria</taxon>
        <taxon>Candidatus Ryaniibacteriota</taxon>
    </lineage>
</organism>
<dbReference type="Proteomes" id="UP000229098">
    <property type="component" value="Unassembled WGS sequence"/>
</dbReference>
<dbReference type="AlphaFoldDB" id="A0A2M8KWH0"/>
<proteinExistence type="predicted"/>